<keyword evidence="16" id="KW-0472">Membrane</keyword>
<dbReference type="GO" id="GO:0005173">
    <property type="term" value="F:stem cell factor receptor binding"/>
    <property type="evidence" value="ECO:0007669"/>
    <property type="project" value="InterPro"/>
</dbReference>
<dbReference type="GO" id="GO:0005856">
    <property type="term" value="C:cytoskeleton"/>
    <property type="evidence" value="ECO:0007669"/>
    <property type="project" value="UniProtKB-SubCell"/>
</dbReference>
<keyword evidence="14" id="KW-1133">Transmembrane helix</keyword>
<evidence type="ECO:0000256" key="18">
    <source>
        <dbReference type="ARBA" id="ARBA00023180"/>
    </source>
</evidence>
<keyword evidence="13" id="KW-0130">Cell adhesion</keyword>
<dbReference type="Pfam" id="PF02404">
    <property type="entry name" value="SCF"/>
    <property type="match status" value="1"/>
</dbReference>
<keyword evidence="8" id="KW-1003">Cell membrane</keyword>
<evidence type="ECO:0000256" key="16">
    <source>
        <dbReference type="ARBA" id="ARBA00023136"/>
    </source>
</evidence>
<keyword evidence="15" id="KW-0339">Growth factor</keyword>
<dbReference type="PANTHER" id="PTHR11574">
    <property type="entry name" value="KIT LIGAND"/>
    <property type="match status" value="1"/>
</dbReference>
<dbReference type="GO" id="GO:0008083">
    <property type="term" value="F:growth factor activity"/>
    <property type="evidence" value="ECO:0007669"/>
    <property type="project" value="UniProtKB-KW"/>
</dbReference>
<evidence type="ECO:0000256" key="13">
    <source>
        <dbReference type="ARBA" id="ARBA00022889"/>
    </source>
</evidence>
<evidence type="ECO:0000256" key="12">
    <source>
        <dbReference type="ARBA" id="ARBA00022729"/>
    </source>
</evidence>
<evidence type="ECO:0000256" key="19">
    <source>
        <dbReference type="ARBA" id="ARBA00023212"/>
    </source>
</evidence>
<sequence>NLRLCSGKLMTPITDDVSKLSSLKQNVPSDYEIPVSSIPKDVAGTCWVVLNIYPLEQSLRNLAGMFGAVSSNREQISVFISMLKSLRFTFNHEELEAAMQLFQCHYRERGLMSGLYFDYIKDILHAASQGTSGLPCKPPPCLNQHPSPGDCSFLFRQLSMIKLFAVVFKHILLSLGLFCHFNQTPLC</sequence>
<keyword evidence="19" id="KW-0206">Cytoskeleton</keyword>
<keyword evidence="11" id="KW-0812">Transmembrane</keyword>
<comment type="subcellular location">
    <subcellularLocation>
        <location evidence="2">Cell membrane</location>
        <topology evidence="2">Single-pass type I membrane protein</topology>
    </subcellularLocation>
    <subcellularLocation>
        <location evidence="3">Cell projection</location>
        <location evidence="3">Filopodium</location>
    </subcellularLocation>
    <subcellularLocation>
        <location evidence="4">Cell projection</location>
        <location evidence="4">Lamellipodium</location>
    </subcellularLocation>
    <subcellularLocation>
        <location evidence="1">Cytoplasm</location>
        <location evidence="1">Cytoskeleton</location>
    </subcellularLocation>
    <subcellularLocation>
        <location evidence="5">Secreted</location>
    </subcellularLocation>
</comment>
<evidence type="ECO:0000256" key="5">
    <source>
        <dbReference type="ARBA" id="ARBA00004613"/>
    </source>
</evidence>
<reference evidence="24 25" key="1">
    <citation type="journal article" date="2011" name="Genome Biol. Evol.">
        <title>Integration of the genetic map and genome assembly of fugu facilitates insights into distinct features of genome evolution in teleosts and mammals.</title>
        <authorList>
            <person name="Kai W."/>
            <person name="Kikuchi K."/>
            <person name="Tohari S."/>
            <person name="Chew A.K."/>
            <person name="Tay A."/>
            <person name="Fujiwara A."/>
            <person name="Hosoya S."/>
            <person name="Suetake H."/>
            <person name="Naruse K."/>
            <person name="Brenner S."/>
            <person name="Suzuki Y."/>
            <person name="Venkatesh B."/>
        </authorList>
    </citation>
    <scope>NUCLEOTIDE SEQUENCE [LARGE SCALE GENOMIC DNA]</scope>
</reference>
<dbReference type="AlphaFoldDB" id="A0A674P2T0"/>
<evidence type="ECO:0000313" key="24">
    <source>
        <dbReference type="Ensembl" id="ENSTRUP00000079382.1"/>
    </source>
</evidence>
<evidence type="ECO:0000256" key="22">
    <source>
        <dbReference type="ARBA" id="ARBA00032898"/>
    </source>
</evidence>
<keyword evidence="18" id="KW-0325">Glycoprotein</keyword>
<evidence type="ECO:0000256" key="11">
    <source>
        <dbReference type="ARBA" id="ARBA00022692"/>
    </source>
</evidence>
<dbReference type="GeneTree" id="ENSGT00390000018272"/>
<evidence type="ECO:0000256" key="14">
    <source>
        <dbReference type="ARBA" id="ARBA00022989"/>
    </source>
</evidence>
<evidence type="ECO:0000256" key="6">
    <source>
        <dbReference type="ARBA" id="ARBA00010419"/>
    </source>
</evidence>
<dbReference type="Ensembl" id="ENSTRUT00000076206.1">
    <property type="protein sequence ID" value="ENSTRUP00000079382.1"/>
    <property type="gene ID" value="ENSTRUG00000025114.2"/>
</dbReference>
<dbReference type="InterPro" id="IPR009079">
    <property type="entry name" value="4_helix_cytokine-like_core"/>
</dbReference>
<dbReference type="GO" id="GO:0007155">
    <property type="term" value="P:cell adhesion"/>
    <property type="evidence" value="ECO:0007669"/>
    <property type="project" value="UniProtKB-KW"/>
</dbReference>
<dbReference type="PANTHER" id="PTHR11574:SF0">
    <property type="entry name" value="KIT LIGAND"/>
    <property type="match status" value="1"/>
</dbReference>
<dbReference type="Gene3D" id="1.20.1250.10">
    <property type="match status" value="1"/>
</dbReference>
<organism evidence="24 25">
    <name type="scientific">Takifugu rubripes</name>
    <name type="common">Japanese pufferfish</name>
    <name type="synonym">Fugu rubripes</name>
    <dbReference type="NCBI Taxonomy" id="31033"/>
    <lineage>
        <taxon>Eukaryota</taxon>
        <taxon>Metazoa</taxon>
        <taxon>Chordata</taxon>
        <taxon>Craniata</taxon>
        <taxon>Vertebrata</taxon>
        <taxon>Euteleostomi</taxon>
        <taxon>Actinopterygii</taxon>
        <taxon>Neopterygii</taxon>
        <taxon>Teleostei</taxon>
        <taxon>Neoteleostei</taxon>
        <taxon>Acanthomorphata</taxon>
        <taxon>Eupercaria</taxon>
        <taxon>Tetraodontiformes</taxon>
        <taxon>Tetradontoidea</taxon>
        <taxon>Tetraodontidae</taxon>
        <taxon>Takifugu</taxon>
    </lineage>
</organism>
<reference evidence="24" key="3">
    <citation type="submission" date="2025-09" db="UniProtKB">
        <authorList>
            <consortium name="Ensembl"/>
        </authorList>
    </citation>
    <scope>IDENTIFICATION</scope>
</reference>
<keyword evidence="12" id="KW-0732">Signal</keyword>
<evidence type="ECO:0000256" key="7">
    <source>
        <dbReference type="ARBA" id="ARBA00017304"/>
    </source>
</evidence>
<dbReference type="InterPro" id="IPR003452">
    <property type="entry name" value="SCF"/>
</dbReference>
<proteinExistence type="inferred from homology"/>
<dbReference type="SUPFAM" id="SSF47266">
    <property type="entry name" value="4-helical cytokines"/>
    <property type="match status" value="1"/>
</dbReference>
<evidence type="ECO:0000256" key="4">
    <source>
        <dbReference type="ARBA" id="ARBA00004510"/>
    </source>
</evidence>
<evidence type="ECO:0000256" key="8">
    <source>
        <dbReference type="ARBA" id="ARBA00022475"/>
    </source>
</evidence>
<keyword evidence="9" id="KW-0963">Cytoplasm</keyword>
<evidence type="ECO:0000256" key="21">
    <source>
        <dbReference type="ARBA" id="ARBA00030364"/>
    </source>
</evidence>
<dbReference type="GO" id="GO:0030027">
    <property type="term" value="C:lamellipodium"/>
    <property type="evidence" value="ECO:0007669"/>
    <property type="project" value="UniProtKB-SubCell"/>
</dbReference>
<evidence type="ECO:0000256" key="10">
    <source>
        <dbReference type="ARBA" id="ARBA00022525"/>
    </source>
</evidence>
<evidence type="ECO:0000256" key="15">
    <source>
        <dbReference type="ARBA" id="ARBA00023030"/>
    </source>
</evidence>
<evidence type="ECO:0000256" key="17">
    <source>
        <dbReference type="ARBA" id="ARBA00023157"/>
    </source>
</evidence>
<evidence type="ECO:0000256" key="23">
    <source>
        <dbReference type="ARBA" id="ARBA00033123"/>
    </source>
</evidence>
<dbReference type="GO" id="GO:0005886">
    <property type="term" value="C:plasma membrane"/>
    <property type="evidence" value="ECO:0007669"/>
    <property type="project" value="UniProtKB-SubCell"/>
</dbReference>
<comment type="similarity">
    <text evidence="6">Belongs to the SCF family.</text>
</comment>
<keyword evidence="17" id="KW-1015">Disulfide bond</keyword>
<dbReference type="GO" id="GO:0008284">
    <property type="term" value="P:positive regulation of cell population proliferation"/>
    <property type="evidence" value="ECO:0007669"/>
    <property type="project" value="TreeGrafter"/>
</dbReference>
<accession>A0A674P2T0</accession>
<dbReference type="GO" id="GO:0005125">
    <property type="term" value="F:cytokine activity"/>
    <property type="evidence" value="ECO:0007669"/>
    <property type="project" value="TreeGrafter"/>
</dbReference>
<evidence type="ECO:0000256" key="20">
    <source>
        <dbReference type="ARBA" id="ARBA00023273"/>
    </source>
</evidence>
<dbReference type="GO" id="GO:0005576">
    <property type="term" value="C:extracellular region"/>
    <property type="evidence" value="ECO:0007669"/>
    <property type="project" value="UniProtKB-SubCell"/>
</dbReference>
<keyword evidence="25" id="KW-1185">Reference proteome</keyword>
<evidence type="ECO:0000256" key="2">
    <source>
        <dbReference type="ARBA" id="ARBA00004251"/>
    </source>
</evidence>
<name>A0A674P2T0_TAKRU</name>
<evidence type="ECO:0000256" key="1">
    <source>
        <dbReference type="ARBA" id="ARBA00004245"/>
    </source>
</evidence>
<keyword evidence="10" id="KW-0964">Secreted</keyword>
<protein>
    <recommendedName>
        <fullName evidence="7">Kit ligand</fullName>
    </recommendedName>
    <alternativeName>
        <fullName evidence="21">Mast cell growth factor</fullName>
    </alternativeName>
    <alternativeName>
        <fullName evidence="23">Stem cell factor</fullName>
    </alternativeName>
    <alternativeName>
        <fullName evidence="22">c-Kit ligand</fullName>
    </alternativeName>
</protein>
<evidence type="ECO:0000256" key="9">
    <source>
        <dbReference type="ARBA" id="ARBA00022490"/>
    </source>
</evidence>
<evidence type="ECO:0000313" key="25">
    <source>
        <dbReference type="Proteomes" id="UP000005226"/>
    </source>
</evidence>
<keyword evidence="20" id="KW-0966">Cell projection</keyword>
<gene>
    <name evidence="24" type="primary">LOC101068411</name>
</gene>
<reference evidence="24" key="2">
    <citation type="submission" date="2025-08" db="UniProtKB">
        <authorList>
            <consortium name="Ensembl"/>
        </authorList>
    </citation>
    <scope>IDENTIFICATION</scope>
</reference>
<dbReference type="GO" id="GO:0030175">
    <property type="term" value="C:filopodium"/>
    <property type="evidence" value="ECO:0007669"/>
    <property type="project" value="UniProtKB-SubCell"/>
</dbReference>
<dbReference type="Proteomes" id="UP000005226">
    <property type="component" value="Chromosome 18"/>
</dbReference>
<evidence type="ECO:0000256" key="3">
    <source>
        <dbReference type="ARBA" id="ARBA00004486"/>
    </source>
</evidence>